<sequence length="145" mass="16871">MGAWDYQSFENDAVFDELDRAGRRSGKGFSDPGGLTKDRLEKYLVRMLQPVLMSKKEKEIQTALGSMPPLHDPQVFLGIVIWGLDRGFHFQSLILEAALDAGHILVNDEREFRSWRLPEKRRRYVSNEISRLVRERNEDFVPLRP</sequence>
<name>X1T478_9ZZZZ</name>
<organism evidence="1">
    <name type="scientific">marine sediment metagenome</name>
    <dbReference type="NCBI Taxonomy" id="412755"/>
    <lineage>
        <taxon>unclassified sequences</taxon>
        <taxon>metagenomes</taxon>
        <taxon>ecological metagenomes</taxon>
    </lineage>
</organism>
<protein>
    <submittedName>
        <fullName evidence="1">Uncharacterized protein</fullName>
    </submittedName>
</protein>
<gene>
    <name evidence="1" type="ORF">S12H4_19830</name>
</gene>
<dbReference type="EMBL" id="BARW01009972">
    <property type="protein sequence ID" value="GAI86201.1"/>
    <property type="molecule type" value="Genomic_DNA"/>
</dbReference>
<proteinExistence type="predicted"/>
<evidence type="ECO:0000313" key="1">
    <source>
        <dbReference type="EMBL" id="GAI86201.1"/>
    </source>
</evidence>
<reference evidence="1" key="1">
    <citation type="journal article" date="2014" name="Front. Microbiol.">
        <title>High frequency of phylogenetically diverse reductive dehalogenase-homologous genes in deep subseafloor sedimentary metagenomes.</title>
        <authorList>
            <person name="Kawai M."/>
            <person name="Futagami T."/>
            <person name="Toyoda A."/>
            <person name="Takaki Y."/>
            <person name="Nishi S."/>
            <person name="Hori S."/>
            <person name="Arai W."/>
            <person name="Tsubouchi T."/>
            <person name="Morono Y."/>
            <person name="Uchiyama I."/>
            <person name="Ito T."/>
            <person name="Fujiyama A."/>
            <person name="Inagaki F."/>
            <person name="Takami H."/>
        </authorList>
    </citation>
    <scope>NUCLEOTIDE SEQUENCE</scope>
    <source>
        <strain evidence="1">Expedition CK06-06</strain>
    </source>
</reference>
<comment type="caution">
    <text evidence="1">The sequence shown here is derived from an EMBL/GenBank/DDBJ whole genome shotgun (WGS) entry which is preliminary data.</text>
</comment>
<dbReference type="AlphaFoldDB" id="X1T478"/>
<accession>X1T478</accession>